<comment type="caution">
    <text evidence="2">The sequence shown here is derived from an EMBL/GenBank/DDBJ whole genome shotgun (WGS) entry which is preliminary data.</text>
</comment>
<dbReference type="SUPFAM" id="SSF47413">
    <property type="entry name" value="lambda repressor-like DNA-binding domains"/>
    <property type="match status" value="1"/>
</dbReference>
<keyword evidence="3" id="KW-1185">Reference proteome</keyword>
<dbReference type="EMBL" id="CAKXYP010000002">
    <property type="protein sequence ID" value="CAH9413625.1"/>
    <property type="molecule type" value="Genomic_DNA"/>
</dbReference>
<proteinExistence type="predicted"/>
<evidence type="ECO:0000313" key="2">
    <source>
        <dbReference type="EMBL" id="CAH9413625.1"/>
    </source>
</evidence>
<reference evidence="2" key="1">
    <citation type="submission" date="2022-03" db="EMBL/GenBank/DDBJ databases">
        <authorList>
            <person name="Leyn A S."/>
        </authorList>
    </citation>
    <scope>NUCLEOTIDE SEQUENCE</scope>
    <source>
        <strain evidence="2">Streptomyces globisporus 4-3</strain>
    </source>
</reference>
<dbReference type="Gene3D" id="1.10.260.40">
    <property type="entry name" value="lambda repressor-like DNA-binding domains"/>
    <property type="match status" value="1"/>
</dbReference>
<dbReference type="SMART" id="SM00530">
    <property type="entry name" value="HTH_XRE"/>
    <property type="match status" value="1"/>
</dbReference>
<dbReference type="GO" id="GO:0003677">
    <property type="term" value="F:DNA binding"/>
    <property type="evidence" value="ECO:0007669"/>
    <property type="project" value="UniProtKB-KW"/>
</dbReference>
<protein>
    <submittedName>
        <fullName evidence="2">DNA-binding protein</fullName>
    </submittedName>
</protein>
<dbReference type="Pfam" id="PF13560">
    <property type="entry name" value="HTH_31"/>
    <property type="match status" value="1"/>
</dbReference>
<sequence length="325" mass="36650">MLTLGAPRERRKVRCVHCAQAARNVGQIEPEREGGTVARERSGRTARHLVLVARLRRLREGAGLSVSQAATQLGWHPSTLRRLEQAQTSLDVGQVSALLDLYGAGAAETDDIMGRLNAANMPGWWHPWRDAMAPWLMDLMSVESAASVVRTWHPALVPLLLRTPAYAMAVDEVMFPERDAAERQRRADFLVERQKRLQEQQTRLWAVLPVTALRCQVGDDEVMREQFRVLQQTAERGDVTMQLHPEYAPPHPLTGVPALSLYRVEIREIADHVVREGGLPGTAEVWDSPHPVQTYQGMLDVSCVMAIRPARTREVLQDEYDRKWA</sequence>
<dbReference type="InterPro" id="IPR010982">
    <property type="entry name" value="Lambda_DNA-bd_dom_sf"/>
</dbReference>
<evidence type="ECO:0000259" key="1">
    <source>
        <dbReference type="PROSITE" id="PS50943"/>
    </source>
</evidence>
<keyword evidence="2" id="KW-0238">DNA-binding</keyword>
<gene>
    <name evidence="2" type="ORF">SGL43_00624</name>
</gene>
<dbReference type="PROSITE" id="PS50943">
    <property type="entry name" value="HTH_CROC1"/>
    <property type="match status" value="1"/>
</dbReference>
<evidence type="ECO:0000313" key="3">
    <source>
        <dbReference type="Proteomes" id="UP001154015"/>
    </source>
</evidence>
<accession>A0ABM9GQJ2</accession>
<dbReference type="InterPro" id="IPR001387">
    <property type="entry name" value="Cro/C1-type_HTH"/>
</dbReference>
<dbReference type="Proteomes" id="UP001154015">
    <property type="component" value="Unassembled WGS sequence"/>
</dbReference>
<dbReference type="InterPro" id="IPR043917">
    <property type="entry name" value="DUF5753"/>
</dbReference>
<dbReference type="CDD" id="cd00093">
    <property type="entry name" value="HTH_XRE"/>
    <property type="match status" value="1"/>
</dbReference>
<dbReference type="Pfam" id="PF19054">
    <property type="entry name" value="DUF5753"/>
    <property type="match status" value="1"/>
</dbReference>
<organism evidence="2 3">
    <name type="scientific">Streptomyces globisporus</name>
    <dbReference type="NCBI Taxonomy" id="1908"/>
    <lineage>
        <taxon>Bacteria</taxon>
        <taxon>Bacillati</taxon>
        <taxon>Actinomycetota</taxon>
        <taxon>Actinomycetes</taxon>
        <taxon>Kitasatosporales</taxon>
        <taxon>Streptomycetaceae</taxon>
        <taxon>Streptomyces</taxon>
    </lineage>
</organism>
<feature type="domain" description="HTH cro/C1-type" evidence="1">
    <location>
        <begin position="55"/>
        <end position="112"/>
    </location>
</feature>
<name>A0ABM9GQJ2_STRGL</name>